<dbReference type="KEGG" id="mno:Mnod_1334"/>
<protein>
    <submittedName>
        <fullName evidence="7">OmpA/MotB domain protein</fullName>
    </submittedName>
</protein>
<accession>B8ILZ0</accession>
<dbReference type="PRINTS" id="PR01021">
    <property type="entry name" value="OMPADOMAIN"/>
</dbReference>
<evidence type="ECO:0000256" key="3">
    <source>
        <dbReference type="ARBA" id="ARBA00023237"/>
    </source>
</evidence>
<dbReference type="InterPro" id="IPR006665">
    <property type="entry name" value="OmpA-like"/>
</dbReference>
<feature type="domain" description="OmpA-like" evidence="6">
    <location>
        <begin position="63"/>
        <end position="178"/>
    </location>
</feature>
<sequence>MRGKITVSVLALAAVCVGTAAIAGPAYTAEDIVRKFAPADPLGKTRGLCVGTHSECNTNVDSRSKAAGAFDLVVNFEYNSDALTPAAKQNLDEFAKALQDARLRSASFVVEGHTDARGGEEFNLGLSTRRADAVVKYLSGRGVPQGQLTARGFGKSRPLTDDPLDPANRRVETRLAIQ</sequence>
<dbReference type="InterPro" id="IPR036737">
    <property type="entry name" value="OmpA-like_sf"/>
</dbReference>
<keyword evidence="8" id="KW-1185">Reference proteome</keyword>
<dbReference type="AlphaFoldDB" id="B8ILZ0"/>
<keyword evidence="5" id="KW-0732">Signal</keyword>
<dbReference type="PANTHER" id="PTHR30329">
    <property type="entry name" value="STATOR ELEMENT OF FLAGELLAR MOTOR COMPLEX"/>
    <property type="match status" value="1"/>
</dbReference>
<comment type="subcellular location">
    <subcellularLocation>
        <location evidence="1">Cell outer membrane</location>
    </subcellularLocation>
</comment>
<evidence type="ECO:0000256" key="1">
    <source>
        <dbReference type="ARBA" id="ARBA00004442"/>
    </source>
</evidence>
<evidence type="ECO:0000256" key="5">
    <source>
        <dbReference type="SAM" id="SignalP"/>
    </source>
</evidence>
<proteinExistence type="predicted"/>
<dbReference type="PANTHER" id="PTHR30329:SF21">
    <property type="entry name" value="LIPOPROTEIN YIAD-RELATED"/>
    <property type="match status" value="1"/>
</dbReference>
<evidence type="ECO:0000256" key="4">
    <source>
        <dbReference type="PROSITE-ProRule" id="PRU00473"/>
    </source>
</evidence>
<dbReference type="CDD" id="cd07185">
    <property type="entry name" value="OmpA_C-like"/>
    <property type="match status" value="1"/>
</dbReference>
<dbReference type="Gene3D" id="3.30.1330.60">
    <property type="entry name" value="OmpA-like domain"/>
    <property type="match status" value="1"/>
</dbReference>
<organism evidence="7 8">
    <name type="scientific">Methylobacterium nodulans (strain LMG 21967 / CNCM I-2342 / ORS 2060)</name>
    <dbReference type="NCBI Taxonomy" id="460265"/>
    <lineage>
        <taxon>Bacteria</taxon>
        <taxon>Pseudomonadati</taxon>
        <taxon>Pseudomonadota</taxon>
        <taxon>Alphaproteobacteria</taxon>
        <taxon>Hyphomicrobiales</taxon>
        <taxon>Methylobacteriaceae</taxon>
        <taxon>Methylobacterium</taxon>
    </lineage>
</organism>
<dbReference type="Pfam" id="PF00691">
    <property type="entry name" value="OmpA"/>
    <property type="match status" value="1"/>
</dbReference>
<dbReference type="InterPro" id="IPR050330">
    <property type="entry name" value="Bact_OuterMem_StrucFunc"/>
</dbReference>
<dbReference type="Proteomes" id="UP000008207">
    <property type="component" value="Chromosome"/>
</dbReference>
<keyword evidence="2 4" id="KW-0472">Membrane</keyword>
<feature type="chain" id="PRO_5002874505" evidence="5">
    <location>
        <begin position="29"/>
        <end position="178"/>
    </location>
</feature>
<dbReference type="GO" id="GO:0009279">
    <property type="term" value="C:cell outer membrane"/>
    <property type="evidence" value="ECO:0007669"/>
    <property type="project" value="UniProtKB-SubCell"/>
</dbReference>
<keyword evidence="3" id="KW-0998">Cell outer membrane</keyword>
<name>B8ILZ0_METNO</name>
<reference evidence="7 8" key="1">
    <citation type="submission" date="2009-01" db="EMBL/GenBank/DDBJ databases">
        <title>Complete sequence of chromosome of Methylobacterium nodulans ORS 2060.</title>
        <authorList>
            <consortium name="US DOE Joint Genome Institute"/>
            <person name="Lucas S."/>
            <person name="Copeland A."/>
            <person name="Lapidus A."/>
            <person name="Glavina del Rio T."/>
            <person name="Dalin E."/>
            <person name="Tice H."/>
            <person name="Bruce D."/>
            <person name="Goodwin L."/>
            <person name="Pitluck S."/>
            <person name="Sims D."/>
            <person name="Brettin T."/>
            <person name="Detter J.C."/>
            <person name="Han C."/>
            <person name="Larimer F."/>
            <person name="Land M."/>
            <person name="Hauser L."/>
            <person name="Kyrpides N."/>
            <person name="Ivanova N."/>
            <person name="Marx C.J."/>
            <person name="Richardson P."/>
        </authorList>
    </citation>
    <scope>NUCLEOTIDE SEQUENCE [LARGE SCALE GENOMIC DNA]</scope>
    <source>
        <strain evidence="8">LMG 21967 / CNCM I-2342 / ORS 2060</strain>
    </source>
</reference>
<gene>
    <name evidence="7" type="ordered locus">Mnod_1334</name>
</gene>
<dbReference type="RefSeq" id="WP_015928030.1">
    <property type="nucleotide sequence ID" value="NC_011894.1"/>
</dbReference>
<dbReference type="STRING" id="460265.Mnod_1334"/>
<evidence type="ECO:0000313" key="8">
    <source>
        <dbReference type="Proteomes" id="UP000008207"/>
    </source>
</evidence>
<dbReference type="HOGENOM" id="CLU_016890_5_3_5"/>
<feature type="signal peptide" evidence="5">
    <location>
        <begin position="1"/>
        <end position="28"/>
    </location>
</feature>
<dbReference type="eggNOG" id="COG2885">
    <property type="taxonomic scope" value="Bacteria"/>
</dbReference>
<dbReference type="EMBL" id="CP001349">
    <property type="protein sequence ID" value="ACL56334.1"/>
    <property type="molecule type" value="Genomic_DNA"/>
</dbReference>
<dbReference type="SUPFAM" id="SSF103088">
    <property type="entry name" value="OmpA-like"/>
    <property type="match status" value="1"/>
</dbReference>
<evidence type="ECO:0000256" key="2">
    <source>
        <dbReference type="ARBA" id="ARBA00023136"/>
    </source>
</evidence>
<dbReference type="PRINTS" id="PR01023">
    <property type="entry name" value="NAFLGMOTY"/>
</dbReference>
<dbReference type="OrthoDB" id="9814546at2"/>
<dbReference type="InterPro" id="IPR006664">
    <property type="entry name" value="OMP_bac"/>
</dbReference>
<evidence type="ECO:0000259" key="6">
    <source>
        <dbReference type="PROSITE" id="PS51123"/>
    </source>
</evidence>
<evidence type="ECO:0000313" key="7">
    <source>
        <dbReference type="EMBL" id="ACL56334.1"/>
    </source>
</evidence>
<dbReference type="PROSITE" id="PS51123">
    <property type="entry name" value="OMPA_2"/>
    <property type="match status" value="1"/>
</dbReference>